<keyword evidence="7" id="KW-1185">Reference proteome</keyword>
<dbReference type="RefSeq" id="WP_102766363.1">
    <property type="nucleotide sequence ID" value="NZ_POSP01000001.1"/>
</dbReference>
<proteinExistence type="inferred from homology"/>
<dbReference type="InterPro" id="IPR050325">
    <property type="entry name" value="Prot/Nucl_acid_deglycase"/>
</dbReference>
<dbReference type="PANTHER" id="PTHR48094">
    <property type="entry name" value="PROTEIN/NUCLEIC ACID DEGLYCASE DJ-1-RELATED"/>
    <property type="match status" value="1"/>
</dbReference>
<feature type="signal peptide" evidence="4">
    <location>
        <begin position="1"/>
        <end position="31"/>
    </location>
</feature>
<comment type="similarity">
    <text evidence="3">Belongs to the peptidase C56 family. HSP31-like subfamily.</text>
</comment>
<keyword evidence="4" id="KW-0732">Signal</keyword>
<evidence type="ECO:0000256" key="4">
    <source>
        <dbReference type="SAM" id="SignalP"/>
    </source>
</evidence>
<keyword evidence="2" id="KW-0456">Lyase</keyword>
<dbReference type="Pfam" id="PF01965">
    <property type="entry name" value="DJ-1_PfpI"/>
    <property type="match status" value="1"/>
</dbReference>
<evidence type="ECO:0000259" key="5">
    <source>
        <dbReference type="Pfam" id="PF01965"/>
    </source>
</evidence>
<feature type="chain" id="PRO_5014646999" evidence="4">
    <location>
        <begin position="32"/>
        <end position="357"/>
    </location>
</feature>
<dbReference type="InterPro" id="IPR029062">
    <property type="entry name" value="Class_I_gatase-like"/>
</dbReference>
<feature type="domain" description="DJ-1/PfpI" evidence="5">
    <location>
        <begin position="55"/>
        <end position="254"/>
    </location>
</feature>
<accession>A0A2N8L3E5</accession>
<keyword evidence="1" id="KW-0346">Stress response</keyword>
<gene>
    <name evidence="6" type="ORF">C1O66_02265</name>
</gene>
<dbReference type="GO" id="GO:0019243">
    <property type="term" value="P:methylglyoxal catabolic process to D-lactate via S-lactoyl-glutathione"/>
    <property type="evidence" value="ECO:0007669"/>
    <property type="project" value="TreeGrafter"/>
</dbReference>
<sequence>MKAPRFLRRLSTALTALTALLAAASWSPALATPASSKILIVVSGEGRDQGKTRPGFEMDEFAQAWLLLRANGLNVEVASPKGGAVEADRYDPSDDYNSRLAADPQALAALKQTRSTAELKASDYRAVLVMGGKGAMFDLPKDPGLHTLLREMDAQGGVIAAVCHGPAALAEVRRADGQPLVAGRRLTGFSNEEEAAFGKKWAAQFPWLLEDKLKAQGARWDEASLMMPKVVVDGRLITGQNPFSTTAMTEAVLRALGQEPKARQPFRDEATMSLAQRWLEGEQAAVQAQLAADAKAYKMELIAMLGVYQFKNAGDDASRRQALSLMRLAESHFKHERLSLTIQEAKQSLATVTQTQP</sequence>
<dbReference type="Proteomes" id="UP000235916">
    <property type="component" value="Unassembled WGS sequence"/>
</dbReference>
<evidence type="ECO:0000256" key="2">
    <source>
        <dbReference type="ARBA" id="ARBA00023239"/>
    </source>
</evidence>
<reference evidence="6 7" key="1">
    <citation type="submission" date="2018-01" db="EMBL/GenBank/DDBJ databases">
        <title>Draft genome sequence of Paucibacter aquatile CR182 isolated from freshwater of the Nakdong River.</title>
        <authorList>
            <person name="Choi A."/>
            <person name="Chung E.J."/>
        </authorList>
    </citation>
    <scope>NUCLEOTIDE SEQUENCE [LARGE SCALE GENOMIC DNA]</scope>
    <source>
        <strain evidence="6 7">CR182</strain>
    </source>
</reference>
<dbReference type="AlphaFoldDB" id="A0A2N8L3E5"/>
<name>A0A2N8L3E5_9BURK</name>
<dbReference type="EMBL" id="POSP01000001">
    <property type="protein sequence ID" value="PND40229.1"/>
    <property type="molecule type" value="Genomic_DNA"/>
</dbReference>
<dbReference type="SUPFAM" id="SSF52317">
    <property type="entry name" value="Class I glutamine amidotransferase-like"/>
    <property type="match status" value="1"/>
</dbReference>
<dbReference type="InterPro" id="IPR002818">
    <property type="entry name" value="DJ-1/PfpI"/>
</dbReference>
<dbReference type="Gene3D" id="3.40.50.880">
    <property type="match status" value="1"/>
</dbReference>
<dbReference type="OrthoDB" id="9792284at2"/>
<dbReference type="CDD" id="cd03141">
    <property type="entry name" value="GATase1_Hsp31_like"/>
    <property type="match status" value="1"/>
</dbReference>
<comment type="caution">
    <text evidence="6">The sequence shown here is derived from an EMBL/GenBank/DDBJ whole genome shotgun (WGS) entry which is preliminary data.</text>
</comment>
<evidence type="ECO:0000313" key="7">
    <source>
        <dbReference type="Proteomes" id="UP000235916"/>
    </source>
</evidence>
<protein>
    <submittedName>
        <fullName evidence="6">Thiamine biosynthesis protein ThiJ</fullName>
    </submittedName>
</protein>
<dbReference type="PANTHER" id="PTHR48094:SF11">
    <property type="entry name" value="GLUTATHIONE-INDEPENDENT GLYOXALASE HSP31-RELATED"/>
    <property type="match status" value="1"/>
</dbReference>
<dbReference type="GO" id="GO:0005737">
    <property type="term" value="C:cytoplasm"/>
    <property type="evidence" value="ECO:0007669"/>
    <property type="project" value="TreeGrafter"/>
</dbReference>
<evidence type="ECO:0000313" key="6">
    <source>
        <dbReference type="EMBL" id="PND40229.1"/>
    </source>
</evidence>
<organism evidence="6 7">
    <name type="scientific">Kinneretia aquatilis</name>
    <dbReference type="NCBI Taxonomy" id="2070761"/>
    <lineage>
        <taxon>Bacteria</taxon>
        <taxon>Pseudomonadati</taxon>
        <taxon>Pseudomonadota</taxon>
        <taxon>Betaproteobacteria</taxon>
        <taxon>Burkholderiales</taxon>
        <taxon>Sphaerotilaceae</taxon>
        <taxon>Roseateles</taxon>
    </lineage>
</organism>
<evidence type="ECO:0000256" key="1">
    <source>
        <dbReference type="ARBA" id="ARBA00023016"/>
    </source>
</evidence>
<evidence type="ECO:0000256" key="3">
    <source>
        <dbReference type="ARBA" id="ARBA00038493"/>
    </source>
</evidence>
<dbReference type="GO" id="GO:0019172">
    <property type="term" value="F:glyoxalase III activity"/>
    <property type="evidence" value="ECO:0007669"/>
    <property type="project" value="TreeGrafter"/>
</dbReference>